<organism evidence="5 6">
    <name type="scientific">Perkinsus chesapeaki</name>
    <name type="common">Clam parasite</name>
    <name type="synonym">Perkinsus andrewsi</name>
    <dbReference type="NCBI Taxonomy" id="330153"/>
    <lineage>
        <taxon>Eukaryota</taxon>
        <taxon>Sar</taxon>
        <taxon>Alveolata</taxon>
        <taxon>Perkinsozoa</taxon>
        <taxon>Perkinsea</taxon>
        <taxon>Perkinsida</taxon>
        <taxon>Perkinsidae</taxon>
        <taxon>Perkinsus</taxon>
    </lineage>
</organism>
<dbReference type="Pfam" id="PF00328">
    <property type="entry name" value="His_Phos_2"/>
    <property type="match status" value="1"/>
</dbReference>
<dbReference type="EMBL" id="JAAPAO010000415">
    <property type="protein sequence ID" value="KAF4660390.1"/>
    <property type="molecule type" value="Genomic_DNA"/>
</dbReference>
<reference evidence="5 6" key="1">
    <citation type="submission" date="2020-04" db="EMBL/GenBank/DDBJ databases">
        <title>Perkinsus chesapeaki whole genome sequence.</title>
        <authorList>
            <person name="Bogema D.R."/>
        </authorList>
    </citation>
    <scope>NUCLEOTIDE SEQUENCE [LARGE SCALE GENOMIC DNA]</scope>
    <source>
        <strain evidence="5">ATCC PRA-425</strain>
    </source>
</reference>
<dbReference type="InterPro" id="IPR033379">
    <property type="entry name" value="Acid_Pase_AS"/>
</dbReference>
<sequence>MSSRLWCILIGLPLFVSSLYSIADDDDYCFRRPLMPYPRLDNPSMKLVSVQVYLRHGQRDEYTHHECFPNAEQVDYSRECDKVHVDYAIDEVTALSGMKFRKVFVDLNGSNTCETGQLLNGAQDQMRRVADWLREAYVGDAALGGEELELISTDKSRTLGSLYYLLSAFTRPQDQLPKTLDVKVQDSYEDALGLNYVDCPRVKALDQMFSRSEFVATQSNSDSYKRCADLYTELVGPVRFDLSAANDCFLTQYCTNSSYPPGVSVTPKLFNCVTNMRAERRFVEYGFTGFAADPDPSWTVDQALEKCRLRIAPVVRGLLGRAQSTKKLYLIGTHDTTVACLLQSLGGLWDGHWPHYGETVALEAYESTADGQRYFRLLRNHNIIPFPGCPPGEPCPLSVLEGFVKSEPILASEAYRHHRCRDVADLLYDEAPQPVEPPAATLPHLLLWTLVAFMLGGVIDVISAHGIDQFQHRILTAPVDGELVEGVVPPPDVSAFTRHRNKLQHFQHLITKGRAATAEDEAIVELYRDNLRQMLSEVQDRISHSTEHRTPSPTRLLRLARRCTSRDVEQPSEGSILELLPSPVPSKSTPDMRNRFRLRSPPRPAPSMLKRSGSTGNLGLRERDKTIAALQRENAVLRGGCPRCGEASKSLSDCVISMRDVHSRVLKAISDLPSLLKEEESLIAKLSHFRKHRE</sequence>
<dbReference type="Gene3D" id="3.40.50.1240">
    <property type="entry name" value="Phosphoglycerate mutase-like"/>
    <property type="match status" value="1"/>
</dbReference>
<evidence type="ECO:0000313" key="6">
    <source>
        <dbReference type="Proteomes" id="UP000591131"/>
    </source>
</evidence>
<feature type="chain" id="PRO_5029486944" description="Lysophosphatidic acid phosphatase type 6" evidence="4">
    <location>
        <begin position="19"/>
        <end position="694"/>
    </location>
</feature>
<feature type="signal peptide" evidence="4">
    <location>
        <begin position="1"/>
        <end position="18"/>
    </location>
</feature>
<dbReference type="PANTHER" id="PTHR11567:SF110">
    <property type="entry name" value="2-PHOSPHOXYLOSE PHOSPHATASE 1"/>
    <property type="match status" value="1"/>
</dbReference>
<dbReference type="Proteomes" id="UP000591131">
    <property type="component" value="Unassembled WGS sequence"/>
</dbReference>
<comment type="similarity">
    <text evidence="1">Belongs to the histidine acid phosphatase family.</text>
</comment>
<name>A0A7J6LMZ4_PERCH</name>
<dbReference type="PROSITE" id="PS00778">
    <property type="entry name" value="HIS_ACID_PHOSPHAT_2"/>
    <property type="match status" value="1"/>
</dbReference>
<proteinExistence type="inferred from homology"/>
<evidence type="ECO:0000256" key="2">
    <source>
        <dbReference type="ARBA" id="ARBA00022801"/>
    </source>
</evidence>
<dbReference type="InterPro" id="IPR050645">
    <property type="entry name" value="Histidine_acid_phosphatase"/>
</dbReference>
<evidence type="ECO:0000256" key="3">
    <source>
        <dbReference type="SAM" id="MobiDB-lite"/>
    </source>
</evidence>
<evidence type="ECO:0000256" key="1">
    <source>
        <dbReference type="ARBA" id="ARBA00005375"/>
    </source>
</evidence>
<dbReference type="AlphaFoldDB" id="A0A7J6LMZ4"/>
<feature type="region of interest" description="Disordered" evidence="3">
    <location>
        <begin position="570"/>
        <end position="623"/>
    </location>
</feature>
<keyword evidence="6" id="KW-1185">Reference proteome</keyword>
<dbReference type="InterPro" id="IPR000560">
    <property type="entry name" value="His_Pase_clade-2"/>
</dbReference>
<comment type="caution">
    <text evidence="5">The sequence shown here is derived from an EMBL/GenBank/DDBJ whole genome shotgun (WGS) entry which is preliminary data.</text>
</comment>
<dbReference type="InterPro" id="IPR029033">
    <property type="entry name" value="His_PPase_superfam"/>
</dbReference>
<keyword evidence="2" id="KW-0378">Hydrolase</keyword>
<accession>A0A7J6LMZ4</accession>
<dbReference type="PANTHER" id="PTHR11567">
    <property type="entry name" value="ACID PHOSPHATASE-RELATED"/>
    <property type="match status" value="1"/>
</dbReference>
<protein>
    <recommendedName>
        <fullName evidence="7">Lysophosphatidic acid phosphatase type 6</fullName>
    </recommendedName>
</protein>
<evidence type="ECO:0000313" key="5">
    <source>
        <dbReference type="EMBL" id="KAF4660390.1"/>
    </source>
</evidence>
<keyword evidence="4" id="KW-0732">Signal</keyword>
<dbReference type="OrthoDB" id="10257284at2759"/>
<dbReference type="SUPFAM" id="SSF53254">
    <property type="entry name" value="Phosphoglycerate mutase-like"/>
    <property type="match status" value="1"/>
</dbReference>
<dbReference type="GO" id="GO:0016791">
    <property type="term" value="F:phosphatase activity"/>
    <property type="evidence" value="ECO:0007669"/>
    <property type="project" value="TreeGrafter"/>
</dbReference>
<gene>
    <name evidence="5" type="ORF">FOL47_007184</name>
</gene>
<evidence type="ECO:0008006" key="7">
    <source>
        <dbReference type="Google" id="ProtNLM"/>
    </source>
</evidence>
<evidence type="ECO:0000256" key="4">
    <source>
        <dbReference type="SAM" id="SignalP"/>
    </source>
</evidence>